<comment type="caution">
    <text evidence="1">The sequence shown here is derived from an EMBL/GenBank/DDBJ whole genome shotgun (WGS) entry which is preliminary data.</text>
</comment>
<evidence type="ECO:0000313" key="1">
    <source>
        <dbReference type="EMBL" id="KAI8433544.1"/>
    </source>
</evidence>
<accession>A0ACC0KAS7</accession>
<evidence type="ECO:0000313" key="2">
    <source>
        <dbReference type="Proteomes" id="UP001064048"/>
    </source>
</evidence>
<organism evidence="1 2">
    <name type="scientific">Choristoneura fumiferana</name>
    <name type="common">Spruce budworm moth</name>
    <name type="synonym">Archips fumiferana</name>
    <dbReference type="NCBI Taxonomy" id="7141"/>
    <lineage>
        <taxon>Eukaryota</taxon>
        <taxon>Metazoa</taxon>
        <taxon>Ecdysozoa</taxon>
        <taxon>Arthropoda</taxon>
        <taxon>Hexapoda</taxon>
        <taxon>Insecta</taxon>
        <taxon>Pterygota</taxon>
        <taxon>Neoptera</taxon>
        <taxon>Endopterygota</taxon>
        <taxon>Lepidoptera</taxon>
        <taxon>Glossata</taxon>
        <taxon>Ditrysia</taxon>
        <taxon>Tortricoidea</taxon>
        <taxon>Tortricidae</taxon>
        <taxon>Tortricinae</taxon>
        <taxon>Choristoneura</taxon>
    </lineage>
</organism>
<proteinExistence type="predicted"/>
<gene>
    <name evidence="1" type="ORF">MSG28_015570</name>
</gene>
<name>A0ACC0KAS7_CHOFU</name>
<keyword evidence="2" id="KW-1185">Reference proteome</keyword>
<dbReference type="Proteomes" id="UP001064048">
    <property type="component" value="Chromosome 29"/>
</dbReference>
<protein>
    <submittedName>
        <fullName evidence="1">Uncharacterized protein</fullName>
    </submittedName>
</protein>
<sequence>MHHHGFQSHLPPATSISFSQNQRQNRRQQRSRSASAEAFGERIDIISDRERGTFRLNDGDLKDAVGRHARRRPDDVFLHSPTPWEDLYRKYNWDQVRTKLRPISTRVLGVRSKPVIVGKKYFENKSSFTAKYNGEVSQQIWKTVSTTTSKGGEITVGQEIEYTVNFGVGSAGGSTSFTFNNNWGESTTKSQTSVLSSGSSISLELQPGQAANAVLTANQGTMEVEVEYEATLSGSVACNYGSPHEGHHFWAYDVNAVLEAAGRPRSIRAKERISIGFYTDEHVTVYDGSGRAIA</sequence>
<dbReference type="EMBL" id="CM046129">
    <property type="protein sequence ID" value="KAI8433544.1"/>
    <property type="molecule type" value="Genomic_DNA"/>
</dbReference>
<reference evidence="1 2" key="1">
    <citation type="journal article" date="2022" name="Genome Biol. Evol.">
        <title>The Spruce Budworm Genome: Reconstructing the Evolutionary History of Antifreeze Proteins.</title>
        <authorList>
            <person name="Beliveau C."/>
            <person name="Gagne P."/>
            <person name="Picq S."/>
            <person name="Vernygora O."/>
            <person name="Keeling C.I."/>
            <person name="Pinkney K."/>
            <person name="Doucet D."/>
            <person name="Wen F."/>
            <person name="Johnston J.S."/>
            <person name="Maaroufi H."/>
            <person name="Boyle B."/>
            <person name="Laroche J."/>
            <person name="Dewar K."/>
            <person name="Juretic N."/>
            <person name="Blackburn G."/>
            <person name="Nisole A."/>
            <person name="Brunet B."/>
            <person name="Brandao M."/>
            <person name="Lumley L."/>
            <person name="Duan J."/>
            <person name="Quan G."/>
            <person name="Lucarotti C.J."/>
            <person name="Roe A.D."/>
            <person name="Sperling F.A.H."/>
            <person name="Levesque R.C."/>
            <person name="Cusson M."/>
        </authorList>
    </citation>
    <scope>NUCLEOTIDE SEQUENCE [LARGE SCALE GENOMIC DNA]</scope>
    <source>
        <strain evidence="1">Glfc:IPQL:Cfum</strain>
    </source>
</reference>